<comment type="caution">
    <text evidence="4">The sequence shown here is derived from an EMBL/GenBank/DDBJ whole genome shotgun (WGS) entry which is preliminary data.</text>
</comment>
<feature type="repeat" description="PPR" evidence="2">
    <location>
        <begin position="178"/>
        <end position="212"/>
    </location>
</feature>
<dbReference type="Pfam" id="PF13041">
    <property type="entry name" value="PPR_2"/>
    <property type="match status" value="1"/>
</dbReference>
<dbReference type="AlphaFoldDB" id="A0A4S8JXJ3"/>
<evidence type="ECO:0000259" key="3">
    <source>
        <dbReference type="Pfam" id="PF14432"/>
    </source>
</evidence>
<dbReference type="EMBL" id="PYDT01000003">
    <property type="protein sequence ID" value="THU67032.1"/>
    <property type="molecule type" value="Genomic_DNA"/>
</dbReference>
<feature type="domain" description="DYW" evidence="3">
    <location>
        <begin position="716"/>
        <end position="795"/>
    </location>
</feature>
<reference evidence="4 5" key="1">
    <citation type="journal article" date="2019" name="Nat. Plants">
        <title>Genome sequencing of Musa balbisiana reveals subgenome evolution and function divergence in polyploid bananas.</title>
        <authorList>
            <person name="Yao X."/>
        </authorList>
    </citation>
    <scope>NUCLEOTIDE SEQUENCE [LARGE SCALE GENOMIC DNA]</scope>
    <source>
        <strain evidence="5">cv. DH-PKW</strain>
        <tissue evidence="4">Leaves</tissue>
    </source>
</reference>
<dbReference type="InterPro" id="IPR046848">
    <property type="entry name" value="E_motif"/>
</dbReference>
<keyword evidence="1" id="KW-0677">Repeat</keyword>
<dbReference type="Pfam" id="PF13812">
    <property type="entry name" value="PPR_3"/>
    <property type="match status" value="1"/>
</dbReference>
<dbReference type="InterPro" id="IPR002885">
    <property type="entry name" value="PPR_rpt"/>
</dbReference>
<sequence length="800" mass="88415">MSSCCCCAIPSASTSNSSLPILPSLLQAKSLSPLHRLPSRIPTTHSSPQCTAQATSTFNSRYLPKVADPFDETPHSKARSYAKLISSHCRSQRWSDVISVLASMIADGATPDRFLLPKILKACSKLRDWGTAATVHGYVITAPLEVDIVVGNSLVDMYSKCGDITSARGVFDRMPVRDVVSWTALVNAYADAGLLDVAQAMFQSMRENGVRPDLISWNALISGFARNGETGMALLLLDELRENGLQPGTNSWNGVVSGLVQKGCFDDALEIFRQMCLHEKPNAVTIASILPACSGLTALNLGQELHSYVIRNGMKMNVFLGGSLIDMYLKCGKSGFAERVFADLENRNVPVWNALIAAYADEDKMSEALDLLDLMQKDGFVPNVITYNTFIAAYARRGRKDEAFKFLFEIIQKGLKPNVVSMNALTSGFHHSGLNDEALDLFREMQLPKSFSTRCSSVLIGMLDVIIQPNAVTINSILSVCADLKLHHFGKEVHGFILRNSFESNVFVSSALVDMYAKCCDMSSATKVFHGMKDKNVVSWNVLMAGWKLFKMMEDFFGVSPTLEHFTCMVDMLGTAGLLEESLDLIRRIPFRPDACLWATLLKACRLHSNYEIGETAARALFELEPQNASNRIVLYNIFAMSGLWDSASTMRNALRDQGLKMVDICSWIEIGSAIHSFKSGDSTHPEMETILAMWNKLADGMSKGGYVPQNIVFCDQGEVDPFTCYHTEKLAVCLGIISLRANIPIRVSKNVRMCIDCHSSIKFISKIEDRDIFITDGCFYHHFKDGTCSCGDKWLRSIS</sequence>
<dbReference type="GO" id="GO:0003723">
    <property type="term" value="F:RNA binding"/>
    <property type="evidence" value="ECO:0007669"/>
    <property type="project" value="InterPro"/>
</dbReference>
<organism evidence="4 5">
    <name type="scientific">Musa balbisiana</name>
    <name type="common">Banana</name>
    <dbReference type="NCBI Taxonomy" id="52838"/>
    <lineage>
        <taxon>Eukaryota</taxon>
        <taxon>Viridiplantae</taxon>
        <taxon>Streptophyta</taxon>
        <taxon>Embryophyta</taxon>
        <taxon>Tracheophyta</taxon>
        <taxon>Spermatophyta</taxon>
        <taxon>Magnoliopsida</taxon>
        <taxon>Liliopsida</taxon>
        <taxon>Zingiberales</taxon>
        <taxon>Musaceae</taxon>
        <taxon>Musa</taxon>
    </lineage>
</organism>
<dbReference type="InterPro" id="IPR046960">
    <property type="entry name" value="PPR_At4g14850-like_plant"/>
</dbReference>
<proteinExistence type="predicted"/>
<evidence type="ECO:0000313" key="4">
    <source>
        <dbReference type="EMBL" id="THU67032.1"/>
    </source>
</evidence>
<feature type="repeat" description="PPR" evidence="2">
    <location>
        <begin position="348"/>
        <end position="382"/>
    </location>
</feature>
<dbReference type="Proteomes" id="UP000317650">
    <property type="component" value="Chromosome 5"/>
</dbReference>
<feature type="repeat" description="PPR" evidence="2">
    <location>
        <begin position="77"/>
        <end position="111"/>
    </location>
</feature>
<gene>
    <name evidence="4" type="ORF">C4D60_Mb05t20390</name>
</gene>
<dbReference type="SUPFAM" id="SSF48452">
    <property type="entry name" value="TPR-like"/>
    <property type="match status" value="1"/>
</dbReference>
<dbReference type="Pfam" id="PF14432">
    <property type="entry name" value="DYW_deaminase"/>
    <property type="match status" value="1"/>
</dbReference>
<name>A0A4S8JXJ3_MUSBA</name>
<feature type="repeat" description="PPR" evidence="2">
    <location>
        <begin position="213"/>
        <end position="247"/>
    </location>
</feature>
<dbReference type="PANTHER" id="PTHR47926">
    <property type="entry name" value="PENTATRICOPEPTIDE REPEAT-CONTAINING PROTEIN"/>
    <property type="match status" value="1"/>
</dbReference>
<dbReference type="GO" id="GO:0009451">
    <property type="term" value="P:RNA modification"/>
    <property type="evidence" value="ECO:0007669"/>
    <property type="project" value="InterPro"/>
</dbReference>
<dbReference type="NCBIfam" id="TIGR00756">
    <property type="entry name" value="PPR"/>
    <property type="match status" value="6"/>
</dbReference>
<feature type="repeat" description="PPR" evidence="2">
    <location>
        <begin position="383"/>
        <end position="417"/>
    </location>
</feature>
<dbReference type="PANTHER" id="PTHR47926:SF421">
    <property type="entry name" value="DYW DOMAIN-CONTAINING PROTEIN"/>
    <property type="match status" value="1"/>
</dbReference>
<dbReference type="Gene3D" id="1.25.40.10">
    <property type="entry name" value="Tetratricopeptide repeat domain"/>
    <property type="match status" value="6"/>
</dbReference>
<keyword evidence="5" id="KW-1185">Reference proteome</keyword>
<dbReference type="InterPro" id="IPR011990">
    <property type="entry name" value="TPR-like_helical_dom_sf"/>
</dbReference>
<dbReference type="GO" id="GO:0099402">
    <property type="term" value="P:plant organ development"/>
    <property type="evidence" value="ECO:0007669"/>
    <property type="project" value="UniProtKB-ARBA"/>
</dbReference>
<dbReference type="Pfam" id="PF20431">
    <property type="entry name" value="E_motif"/>
    <property type="match status" value="1"/>
</dbReference>
<evidence type="ECO:0000256" key="1">
    <source>
        <dbReference type="ARBA" id="ARBA00022737"/>
    </source>
</evidence>
<dbReference type="PROSITE" id="PS51375">
    <property type="entry name" value="PPR"/>
    <property type="match status" value="5"/>
</dbReference>
<dbReference type="InterPro" id="IPR032867">
    <property type="entry name" value="DYW_dom"/>
</dbReference>
<accession>A0A4S8JXJ3</accession>
<evidence type="ECO:0000256" key="2">
    <source>
        <dbReference type="PROSITE-ProRule" id="PRU00708"/>
    </source>
</evidence>
<dbReference type="Pfam" id="PF01535">
    <property type="entry name" value="PPR"/>
    <property type="match status" value="4"/>
</dbReference>
<evidence type="ECO:0000313" key="5">
    <source>
        <dbReference type="Proteomes" id="UP000317650"/>
    </source>
</evidence>
<protein>
    <recommendedName>
        <fullName evidence="3">DYW domain-containing protein</fullName>
    </recommendedName>
</protein>
<dbReference type="GO" id="GO:0008270">
    <property type="term" value="F:zinc ion binding"/>
    <property type="evidence" value="ECO:0007669"/>
    <property type="project" value="InterPro"/>
</dbReference>
<dbReference type="FunFam" id="1.25.40.10:FF:000158">
    <property type="entry name" value="pentatricopeptide repeat-containing protein At2g33680"/>
    <property type="match status" value="1"/>
</dbReference>
<dbReference type="FunFam" id="1.25.40.10:FF:000344">
    <property type="entry name" value="Pentatricopeptide repeat-containing protein"/>
    <property type="match status" value="1"/>
</dbReference>
<dbReference type="STRING" id="52838.A0A4S8JXJ3"/>